<dbReference type="CDD" id="cd04301">
    <property type="entry name" value="NAT_SF"/>
    <property type="match status" value="1"/>
</dbReference>
<dbReference type="Gene3D" id="3.40.630.30">
    <property type="match status" value="1"/>
</dbReference>
<protein>
    <submittedName>
        <fullName evidence="2">GNAT family N-acetyltransferase</fullName>
    </submittedName>
</protein>
<dbReference type="SUPFAM" id="SSF55729">
    <property type="entry name" value="Acyl-CoA N-acyltransferases (Nat)"/>
    <property type="match status" value="1"/>
</dbReference>
<gene>
    <name evidence="2" type="ORF">JR347_15820</name>
</gene>
<sequence>MTNTKSNIRPYKSEDFDQLISIFKLNTPTYFDPKEVVDFENYLIQEPDNHYVIESDGEVKGCCGYKIDDRNSGHITWIFFHPDTQGKGMGQKIVNFCLDKIAEQANVHSVVVRTSQLAHKFFEKFDFKLEYIKNDFWGKGLDLYYMTKETS</sequence>
<dbReference type="EMBL" id="CP070608">
    <property type="protein sequence ID" value="QSE97042.1"/>
    <property type="molecule type" value="Genomic_DNA"/>
</dbReference>
<reference evidence="2" key="1">
    <citation type="submission" date="2021-02" db="EMBL/GenBank/DDBJ databases">
        <title>Fulvivirga sp. S481 isolated from sea water.</title>
        <authorList>
            <person name="Bae S.S."/>
            <person name="Baek K."/>
        </authorList>
    </citation>
    <scope>NUCLEOTIDE SEQUENCE</scope>
    <source>
        <strain evidence="2">S481</strain>
    </source>
</reference>
<organism evidence="2 3">
    <name type="scientific">Fulvivirga lutea</name>
    <dbReference type="NCBI Taxonomy" id="2810512"/>
    <lineage>
        <taxon>Bacteria</taxon>
        <taxon>Pseudomonadati</taxon>
        <taxon>Bacteroidota</taxon>
        <taxon>Cytophagia</taxon>
        <taxon>Cytophagales</taxon>
        <taxon>Fulvivirgaceae</taxon>
        <taxon>Fulvivirga</taxon>
    </lineage>
</organism>
<evidence type="ECO:0000313" key="3">
    <source>
        <dbReference type="Proteomes" id="UP000662783"/>
    </source>
</evidence>
<dbReference type="Pfam" id="PF00583">
    <property type="entry name" value="Acetyltransf_1"/>
    <property type="match status" value="1"/>
</dbReference>
<dbReference type="PROSITE" id="PS51186">
    <property type="entry name" value="GNAT"/>
    <property type="match status" value="1"/>
</dbReference>
<dbReference type="InterPro" id="IPR000182">
    <property type="entry name" value="GNAT_dom"/>
</dbReference>
<dbReference type="KEGG" id="fuv:JR347_15820"/>
<keyword evidence="3" id="KW-1185">Reference proteome</keyword>
<dbReference type="PANTHER" id="PTHR43451">
    <property type="entry name" value="ACETYLTRANSFERASE (GNAT) FAMILY PROTEIN"/>
    <property type="match status" value="1"/>
</dbReference>
<evidence type="ECO:0000313" key="2">
    <source>
        <dbReference type="EMBL" id="QSE97042.1"/>
    </source>
</evidence>
<dbReference type="InterPro" id="IPR052564">
    <property type="entry name" value="N-acetyltrans/Recomb-assoc"/>
</dbReference>
<dbReference type="GO" id="GO:0016747">
    <property type="term" value="F:acyltransferase activity, transferring groups other than amino-acyl groups"/>
    <property type="evidence" value="ECO:0007669"/>
    <property type="project" value="InterPro"/>
</dbReference>
<dbReference type="AlphaFoldDB" id="A0A974WGZ8"/>
<dbReference type="PANTHER" id="PTHR43451:SF1">
    <property type="entry name" value="ACETYLTRANSFERASE"/>
    <property type="match status" value="1"/>
</dbReference>
<evidence type="ECO:0000259" key="1">
    <source>
        <dbReference type="PROSITE" id="PS51186"/>
    </source>
</evidence>
<dbReference type="Proteomes" id="UP000662783">
    <property type="component" value="Chromosome"/>
</dbReference>
<name>A0A974WGZ8_9BACT</name>
<dbReference type="InterPro" id="IPR016181">
    <property type="entry name" value="Acyl_CoA_acyltransferase"/>
</dbReference>
<dbReference type="RefSeq" id="WP_205721555.1">
    <property type="nucleotide sequence ID" value="NZ_CP070608.1"/>
</dbReference>
<proteinExistence type="predicted"/>
<feature type="domain" description="N-acetyltransferase" evidence="1">
    <location>
        <begin position="6"/>
        <end position="151"/>
    </location>
</feature>
<accession>A0A974WGZ8</accession>